<organism evidence="1 2">
    <name type="scientific">Rubinisphaera brasiliensis (strain ATCC 49424 / DSM 5305 / JCM 21570 / IAM 15109 / NBRC 103401 / IFAM 1448)</name>
    <name type="common">Planctomyces brasiliensis</name>
    <dbReference type="NCBI Taxonomy" id="756272"/>
    <lineage>
        <taxon>Bacteria</taxon>
        <taxon>Pseudomonadati</taxon>
        <taxon>Planctomycetota</taxon>
        <taxon>Planctomycetia</taxon>
        <taxon>Planctomycetales</taxon>
        <taxon>Planctomycetaceae</taxon>
        <taxon>Rubinisphaera</taxon>
    </lineage>
</organism>
<evidence type="ECO:0008006" key="3">
    <source>
        <dbReference type="Google" id="ProtNLM"/>
    </source>
</evidence>
<reference evidence="2" key="1">
    <citation type="submission" date="2011-02" db="EMBL/GenBank/DDBJ databases">
        <title>The complete genome of Planctomyces brasiliensis DSM 5305.</title>
        <authorList>
            <person name="Lucas S."/>
            <person name="Copeland A."/>
            <person name="Lapidus A."/>
            <person name="Bruce D."/>
            <person name="Goodwin L."/>
            <person name="Pitluck S."/>
            <person name="Kyrpides N."/>
            <person name="Mavromatis K."/>
            <person name="Pagani I."/>
            <person name="Ivanova N."/>
            <person name="Ovchinnikova G."/>
            <person name="Lu M."/>
            <person name="Detter J.C."/>
            <person name="Han C."/>
            <person name="Land M."/>
            <person name="Hauser L."/>
            <person name="Markowitz V."/>
            <person name="Cheng J.-F."/>
            <person name="Hugenholtz P."/>
            <person name="Woyke T."/>
            <person name="Wu D."/>
            <person name="Tindall B."/>
            <person name="Pomrenke H.G."/>
            <person name="Brambilla E."/>
            <person name="Klenk H.-P."/>
            <person name="Eisen J.A."/>
        </authorList>
    </citation>
    <scope>NUCLEOTIDE SEQUENCE [LARGE SCALE GENOMIC DNA]</scope>
    <source>
        <strain evidence="2">ATCC 49424 / DSM 5305 / JCM 21570 / NBRC 103401 / IFAM 1448</strain>
    </source>
</reference>
<dbReference type="STRING" id="756272.Plabr_3605"/>
<dbReference type="KEGG" id="pbs:Plabr_3605"/>
<dbReference type="OrthoDB" id="9830864at2"/>
<dbReference type="EMBL" id="CP002546">
    <property type="protein sequence ID" value="ADY61202.1"/>
    <property type="molecule type" value="Genomic_DNA"/>
</dbReference>
<dbReference type="RefSeq" id="WP_013629921.1">
    <property type="nucleotide sequence ID" value="NC_015174.1"/>
</dbReference>
<dbReference type="AlphaFoldDB" id="F0SQ25"/>
<dbReference type="Proteomes" id="UP000006860">
    <property type="component" value="Chromosome"/>
</dbReference>
<dbReference type="HOGENOM" id="CLU_1011518_0_0_0"/>
<name>F0SQ25_RUBBR</name>
<gene>
    <name evidence="1" type="ordered locus">Plabr_3605</name>
</gene>
<evidence type="ECO:0000313" key="1">
    <source>
        <dbReference type="EMBL" id="ADY61202.1"/>
    </source>
</evidence>
<proteinExistence type="predicted"/>
<sequence length="275" mass="31228">MSTPSKPSDETLKTEQTSELTEACVDDASLAAYSEMIRKVARAMASNQVDPVLPYLGTQYEPKHVEMFVDGNFDKRIDVLLRLMPFVNEDEDFADLEEDAVEFCEVAAVSAYDGSSEECDAFLAWLEESRELTPEQRDTVEIQRCRYRIEQKARTERPAHVRFQELVSLAPQLFEELDENPELQLMVNPVTLWSELKSNKYLAAEAVAPVPVLHYADDREVRTGMFEPAGVTLLKQLLLLTPCTFSSWSAVTDADPEELRQFLAHLIQLRLVAIH</sequence>
<evidence type="ECO:0000313" key="2">
    <source>
        <dbReference type="Proteomes" id="UP000006860"/>
    </source>
</evidence>
<protein>
    <recommendedName>
        <fullName evidence="3">DNA-binding domain-containing protein</fullName>
    </recommendedName>
</protein>
<accession>F0SQ25</accession>
<keyword evidence="2" id="KW-1185">Reference proteome</keyword>
<dbReference type="eggNOG" id="ENOG5034AVQ">
    <property type="taxonomic scope" value="Bacteria"/>
</dbReference>